<dbReference type="EMBL" id="JABBWG010000003">
    <property type="protein sequence ID" value="KAG1824564.1"/>
    <property type="molecule type" value="Genomic_DNA"/>
</dbReference>
<protein>
    <submittedName>
        <fullName evidence="1">Uncharacterized protein</fullName>
    </submittedName>
</protein>
<proteinExistence type="predicted"/>
<dbReference type="Proteomes" id="UP000807769">
    <property type="component" value="Unassembled WGS sequence"/>
</dbReference>
<sequence>MMSLTFISTAAHCPFMSSGRHTMQVPMNGAGPIIRQQRLDSTAMLQNNEASECGDILDVFWHTSCWTYCGILCSSIVACYQGSSFWTLYDDKVICASIPNSAILIVESESRYMWSEFADDSGVETILEFNGLRMNFACTMEMGMRQAKMQNWGGAKL</sequence>
<dbReference type="OrthoDB" id="10585426at2759"/>
<comment type="caution">
    <text evidence="1">The sequence shown here is derived from an EMBL/GenBank/DDBJ whole genome shotgun (WGS) entry which is preliminary data.</text>
</comment>
<evidence type="ECO:0000313" key="2">
    <source>
        <dbReference type="Proteomes" id="UP000807769"/>
    </source>
</evidence>
<organism evidence="1 2">
    <name type="scientific">Suillus subaureus</name>
    <dbReference type="NCBI Taxonomy" id="48587"/>
    <lineage>
        <taxon>Eukaryota</taxon>
        <taxon>Fungi</taxon>
        <taxon>Dikarya</taxon>
        <taxon>Basidiomycota</taxon>
        <taxon>Agaricomycotina</taxon>
        <taxon>Agaricomycetes</taxon>
        <taxon>Agaricomycetidae</taxon>
        <taxon>Boletales</taxon>
        <taxon>Suillineae</taxon>
        <taxon>Suillaceae</taxon>
        <taxon>Suillus</taxon>
    </lineage>
</organism>
<accession>A0A9P7JIT4</accession>
<evidence type="ECO:0000313" key="1">
    <source>
        <dbReference type="EMBL" id="KAG1824564.1"/>
    </source>
</evidence>
<name>A0A9P7JIT4_9AGAM</name>
<dbReference type="RefSeq" id="XP_041198281.1">
    <property type="nucleotide sequence ID" value="XM_041342342.1"/>
</dbReference>
<dbReference type="GeneID" id="64636358"/>
<reference evidence="1" key="1">
    <citation type="journal article" date="2020" name="New Phytol.">
        <title>Comparative genomics reveals dynamic genome evolution in host specialist ectomycorrhizal fungi.</title>
        <authorList>
            <person name="Lofgren L.A."/>
            <person name="Nguyen N.H."/>
            <person name="Vilgalys R."/>
            <person name="Ruytinx J."/>
            <person name="Liao H.L."/>
            <person name="Branco S."/>
            <person name="Kuo A."/>
            <person name="LaButti K."/>
            <person name="Lipzen A."/>
            <person name="Andreopoulos W."/>
            <person name="Pangilinan J."/>
            <person name="Riley R."/>
            <person name="Hundley H."/>
            <person name="Na H."/>
            <person name="Barry K."/>
            <person name="Grigoriev I.V."/>
            <person name="Stajich J.E."/>
            <person name="Kennedy P.G."/>
        </authorList>
    </citation>
    <scope>NUCLEOTIDE SEQUENCE</scope>
    <source>
        <strain evidence="1">MN1</strain>
    </source>
</reference>
<dbReference type="AlphaFoldDB" id="A0A9P7JIT4"/>
<gene>
    <name evidence="1" type="ORF">BJ212DRAFT_1584702</name>
</gene>
<keyword evidence="2" id="KW-1185">Reference proteome</keyword>